<feature type="compositionally biased region" description="Low complexity" evidence="1">
    <location>
        <begin position="754"/>
        <end position="767"/>
    </location>
</feature>
<dbReference type="EMBL" id="CP066802">
    <property type="protein sequence ID" value="QQM67224.1"/>
    <property type="molecule type" value="Genomic_DNA"/>
</dbReference>
<dbReference type="InterPro" id="IPR011050">
    <property type="entry name" value="Pectin_lyase_fold/virulence"/>
</dbReference>
<evidence type="ECO:0000313" key="6">
    <source>
        <dbReference type="Proteomes" id="UP000595895"/>
    </source>
</evidence>
<feature type="compositionally biased region" description="Low complexity" evidence="1">
    <location>
        <begin position="708"/>
        <end position="745"/>
    </location>
</feature>
<keyword evidence="3" id="KW-0732">Signal</keyword>
<dbReference type="SMART" id="SM00710">
    <property type="entry name" value="PbH1"/>
    <property type="match status" value="6"/>
</dbReference>
<organism evidence="5 6">
    <name type="scientific">Actinomyces weissii</name>
    <dbReference type="NCBI Taxonomy" id="675090"/>
    <lineage>
        <taxon>Bacteria</taxon>
        <taxon>Bacillati</taxon>
        <taxon>Actinomycetota</taxon>
        <taxon>Actinomycetes</taxon>
        <taxon>Actinomycetales</taxon>
        <taxon>Actinomycetaceae</taxon>
        <taxon>Actinomyces</taxon>
    </lineage>
</organism>
<keyword evidence="2" id="KW-0812">Transmembrane</keyword>
<dbReference type="Proteomes" id="UP000595895">
    <property type="component" value="Chromosome"/>
</dbReference>
<evidence type="ECO:0000313" key="5">
    <source>
        <dbReference type="EMBL" id="QQM67224.1"/>
    </source>
</evidence>
<feature type="signal peptide" evidence="3">
    <location>
        <begin position="1"/>
        <end position="16"/>
    </location>
</feature>
<feature type="region of interest" description="Disordered" evidence="1">
    <location>
        <begin position="594"/>
        <end position="618"/>
    </location>
</feature>
<dbReference type="GO" id="GO:0030020">
    <property type="term" value="F:extracellular matrix structural constituent conferring tensile strength"/>
    <property type="evidence" value="ECO:0007669"/>
    <property type="project" value="TreeGrafter"/>
</dbReference>
<protein>
    <submittedName>
        <fullName evidence="5">Right-handed parallel beta-helix repeat-containing protein</fullName>
    </submittedName>
</protein>
<dbReference type="PANTHER" id="PTHR24023:SF1112">
    <property type="entry name" value="COL_CUTICLE_N DOMAIN-CONTAINING PROTEIN-RELATED"/>
    <property type="match status" value="1"/>
</dbReference>
<reference evidence="5 6" key="1">
    <citation type="submission" date="2020-12" db="EMBL/GenBank/DDBJ databases">
        <authorList>
            <person name="Zhou J."/>
        </authorList>
    </citation>
    <scope>NUCLEOTIDE SEQUENCE [LARGE SCALE GENOMIC DNA]</scope>
    <source>
        <strain evidence="5 6">CCUG 61299</strain>
    </source>
</reference>
<dbReference type="InterPro" id="IPR012334">
    <property type="entry name" value="Pectin_lyas_fold"/>
</dbReference>
<dbReference type="InterPro" id="IPR039448">
    <property type="entry name" value="Beta_helix"/>
</dbReference>
<dbReference type="AlphaFoldDB" id="A0A7T7M966"/>
<dbReference type="GO" id="GO:0030198">
    <property type="term" value="P:extracellular matrix organization"/>
    <property type="evidence" value="ECO:0007669"/>
    <property type="project" value="TreeGrafter"/>
</dbReference>
<dbReference type="PANTHER" id="PTHR24023">
    <property type="entry name" value="COLLAGEN ALPHA"/>
    <property type="match status" value="1"/>
</dbReference>
<feature type="transmembrane region" description="Helical" evidence="2">
    <location>
        <begin position="955"/>
        <end position="974"/>
    </location>
</feature>
<dbReference type="SUPFAM" id="SSF51126">
    <property type="entry name" value="Pectin lyase-like"/>
    <property type="match status" value="1"/>
</dbReference>
<sequence>MTAAALTLIPALPALATVTAPAAAAETGNTIHVNASAPASGGNGSANAPYNSLADALGAAKDGDTIELANGIYREGNLDVTRRVTITAAPGAKPVLNGAQTPRSWTANSDGTWSSGGSMVRFCDKCTTNNDPSVEGIAAYPEQVFVDGKPLRQVLSRAEVTADTFFVEDPDPVSLKQEGNRSAGYRVKDHRGARYVIGANPSAHEIEVVQHSRALSLLASGTTLNGITVEKYAPVQRWDYPDPEIHYNTGAAMVFVQGDNMKVTNSTFRYSSAGAALFLASSTNATVTGNTVSDNGGTGLGANQSTGVVVERNYFANNNTEGFNTTSCGAYCGIADMKVTHSRSLRYAHNTVDYSASSTDHATTESWEQNRASGIWFDEGVMDSQIVGSKFINVPIAVFDELSSRSVIASNEVIGGGIGIQVAGSTDTEVWNNSVSHARTSLHLYEDKRSFGCNHRSSSGECVASEEWSIKNGLAWDLTNTRIYNNIFSSEQQTDAAMLNVLGGEDHDGSSALYANDEVSGIDHNVYYRQSSSNPSFAILWHFGPDLSSQVLKASSLQEFTSSEHVTVAGREGNGLDLTASSSKNTVVVNEPADPTAWNDYNLRAQPGGPADGTGAPLPEHVAKAVGYDAGVPVSRGILGNVGKDQGSSDGSEAGAGQNQSAPAPAPAPEAPATDCDKPEAPATPKAPEAGCGKPGIPGAPGDNDGQPSSPGKPDTPGGDDGQPSAPGKPDNPGAPGDNDGQPGNPGAPGGDNDGQPSAPGKPDNPGAPGGDDGEPGNPGAPGGDDGQPGAPGKPGTPGAPGGDNDGQPGAPGKPGTPGAPGGDDGKPGAPGKPDDNSGQPGNPGAPGGDDGQPGAPGKPGNPGAPGGDDGKPGAPGKPGDNSGQPGTPGAPGGDSGQPGAPGAPGGDSGQPGTPGNSSQSQAGPGTGTGPEQPKKSTPGSTVEKMRSLASTGTGAGLLSVLAISLAGTGWFIISRRRQAAKR</sequence>
<dbReference type="GO" id="GO:0005615">
    <property type="term" value="C:extracellular space"/>
    <property type="evidence" value="ECO:0007669"/>
    <property type="project" value="TreeGrafter"/>
</dbReference>
<feature type="compositionally biased region" description="Polar residues" evidence="1">
    <location>
        <begin position="646"/>
        <end position="661"/>
    </location>
</feature>
<dbReference type="KEGG" id="awe:JG540_09500"/>
<feature type="chain" id="PRO_5038998882" evidence="3">
    <location>
        <begin position="17"/>
        <end position="983"/>
    </location>
</feature>
<name>A0A7T7M966_9ACTO</name>
<evidence type="ECO:0000256" key="2">
    <source>
        <dbReference type="SAM" id="Phobius"/>
    </source>
</evidence>
<dbReference type="Gene3D" id="2.160.20.10">
    <property type="entry name" value="Single-stranded right-handed beta-helix, Pectin lyase-like"/>
    <property type="match status" value="2"/>
</dbReference>
<gene>
    <name evidence="5" type="ORF">JG540_09500</name>
</gene>
<dbReference type="Pfam" id="PF13229">
    <property type="entry name" value="Beta_helix"/>
    <property type="match status" value="1"/>
</dbReference>
<evidence type="ECO:0000256" key="3">
    <source>
        <dbReference type="SAM" id="SignalP"/>
    </source>
</evidence>
<keyword evidence="2" id="KW-0472">Membrane</keyword>
<proteinExistence type="predicted"/>
<dbReference type="RefSeq" id="WP_200275616.1">
    <property type="nucleotide sequence ID" value="NZ_CP066802.1"/>
</dbReference>
<dbReference type="InterPro" id="IPR006626">
    <property type="entry name" value="PbH1"/>
</dbReference>
<accession>A0A7T7M966</accession>
<evidence type="ECO:0000256" key="1">
    <source>
        <dbReference type="SAM" id="MobiDB-lite"/>
    </source>
</evidence>
<dbReference type="InterPro" id="IPR050149">
    <property type="entry name" value="Collagen_superfamily"/>
</dbReference>
<feature type="compositionally biased region" description="Low complexity" evidence="1">
    <location>
        <begin position="681"/>
        <end position="690"/>
    </location>
</feature>
<evidence type="ECO:0000259" key="4">
    <source>
        <dbReference type="Pfam" id="PF13229"/>
    </source>
</evidence>
<keyword evidence="2" id="KW-1133">Transmembrane helix</keyword>
<feature type="compositionally biased region" description="Polar residues" evidence="1">
    <location>
        <begin position="914"/>
        <end position="924"/>
    </location>
</feature>
<feature type="region of interest" description="Disordered" evidence="1">
    <location>
        <begin position="639"/>
        <end position="950"/>
    </location>
</feature>
<feature type="compositionally biased region" description="Low complexity" evidence="1">
    <location>
        <begin position="873"/>
        <end position="882"/>
    </location>
</feature>
<keyword evidence="6" id="KW-1185">Reference proteome</keyword>
<feature type="domain" description="Right handed beta helix" evidence="4">
    <location>
        <begin position="244"/>
        <end position="329"/>
    </location>
</feature>
<dbReference type="GO" id="GO:0031012">
    <property type="term" value="C:extracellular matrix"/>
    <property type="evidence" value="ECO:0007669"/>
    <property type="project" value="TreeGrafter"/>
</dbReference>